<keyword evidence="2" id="KW-0500">Molybdenum</keyword>
<dbReference type="Gene3D" id="3.40.228.10">
    <property type="entry name" value="Dimethylsulfoxide Reductase, domain 2"/>
    <property type="match status" value="1"/>
</dbReference>
<dbReference type="PANTHER" id="PTHR43742">
    <property type="entry name" value="TRIMETHYLAMINE-N-OXIDE REDUCTASE"/>
    <property type="match status" value="1"/>
</dbReference>
<dbReference type="InterPro" id="IPR050612">
    <property type="entry name" value="Prok_Mopterin_Oxidored"/>
</dbReference>
<sequence length="699" mass="77041">MMSGGAVGPGEKAEWVPIKPTTDGALIMAMICWMFANNSLDYKYLAIPNMAAAQKEGYYSYTNSTYLVIIDPGHPNYRKLLRPEDLGWTNDGDEYIVIDRVTGQPAKNTGVEAGELFFSGVIQNNDGQSIKVTTALNILKENAYRYSMEDYARICGVPKEKIEELAREYTSHGYKVGVDGMGNLAAANGFYTGMALYLLSALMGSWNLRGGMIKDPQGYAAFGRGPRYDLNTISDAPRRSGVRLSRDFPYEYTTEYQEKVKKGENPYPSKLPWYPLNSSMDNQAVYSIINEYPYKAKILVSWMANLFFATPGAAREEIINEFKNPERIPLIIAIDPFMGEVAAVADYVLPDTTQYESWGLLSIYGYTGIKATSIRWPVVRPPMQEIGPGRYPCFETYIIDVAKKIGLPGFGDDAIKDVTGNSYPLNNPEDYFLKAVVNVAYDENPVPEISPEEYKLQEFGKVFFNVAGAIKNEEWPRAAYVMARGGRFAPYDSDWKGERQKDAYTGVITIYNETVATSRNSMTGEFFAGTACWQPEVFADGKPVDEAFNPDEWPFKLVNCKAKLRSISLIANAPVVTDLSSTNYIEINSLDAGVLGLKTGTKVKLVAATGGEVTGELLVRPGIARGTVNVYFGYGHWAYGARGYQVGEKKVAGDASRGGGIMAGKVSPLDKSLQKVFGLSDLATGVPARNGGRYKIVRV</sequence>
<dbReference type="Proteomes" id="UP000425916">
    <property type="component" value="Chromosome"/>
</dbReference>
<dbReference type="Gene3D" id="3.40.50.740">
    <property type="match status" value="1"/>
</dbReference>
<dbReference type="InterPro" id="IPR009010">
    <property type="entry name" value="Asp_de-COase-like_dom_sf"/>
</dbReference>
<keyword evidence="1" id="KW-0411">Iron-sulfur</keyword>
<keyword evidence="4 6" id="KW-0560">Oxidoreductase</keyword>
<evidence type="ECO:0000259" key="5">
    <source>
        <dbReference type="Pfam" id="PF01568"/>
    </source>
</evidence>
<dbReference type="GO" id="GO:0051539">
    <property type="term" value="F:4 iron, 4 sulfur cluster binding"/>
    <property type="evidence" value="ECO:0007669"/>
    <property type="project" value="UniProtKB-KW"/>
</dbReference>
<dbReference type="Pfam" id="PF01568">
    <property type="entry name" value="Molydop_binding"/>
    <property type="match status" value="1"/>
</dbReference>
<dbReference type="EMBL" id="CP046244">
    <property type="protein sequence ID" value="QGP94020.1"/>
    <property type="molecule type" value="Genomic_DNA"/>
</dbReference>
<keyword evidence="1" id="KW-0408">Iron</keyword>
<evidence type="ECO:0000256" key="3">
    <source>
        <dbReference type="ARBA" id="ARBA00022729"/>
    </source>
</evidence>
<evidence type="ECO:0000313" key="6">
    <source>
        <dbReference type="EMBL" id="QGP94020.1"/>
    </source>
</evidence>
<dbReference type="Gene3D" id="2.40.40.20">
    <property type="match status" value="1"/>
</dbReference>
<evidence type="ECO:0000256" key="4">
    <source>
        <dbReference type="ARBA" id="ARBA00023002"/>
    </source>
</evidence>
<keyword evidence="7" id="KW-1185">Reference proteome</keyword>
<protein>
    <submittedName>
        <fullName evidence="6">Tetrathionate reductase subunit A</fullName>
        <ecNumber evidence="6">1.8.-.-</ecNumber>
    </submittedName>
</protein>
<keyword evidence="1" id="KW-0479">Metal-binding</keyword>
<dbReference type="GO" id="GO:0043546">
    <property type="term" value="F:molybdopterin cofactor binding"/>
    <property type="evidence" value="ECO:0007669"/>
    <property type="project" value="InterPro"/>
</dbReference>
<dbReference type="GO" id="GO:0016491">
    <property type="term" value="F:oxidoreductase activity"/>
    <property type="evidence" value="ECO:0007669"/>
    <property type="project" value="UniProtKB-KW"/>
</dbReference>
<name>A0A6I5ZVI2_9FIRM</name>
<dbReference type="PANTHER" id="PTHR43742:SF9">
    <property type="entry name" value="TETRATHIONATE REDUCTASE SUBUNIT A"/>
    <property type="match status" value="1"/>
</dbReference>
<dbReference type="AlphaFoldDB" id="A0A6I5ZVI2"/>
<evidence type="ECO:0000313" key="7">
    <source>
        <dbReference type="Proteomes" id="UP000425916"/>
    </source>
</evidence>
<keyword evidence="1" id="KW-0004">4Fe-4S</keyword>
<dbReference type="EC" id="1.8.-.-" evidence="6"/>
<evidence type="ECO:0000256" key="2">
    <source>
        <dbReference type="ARBA" id="ARBA00022505"/>
    </source>
</evidence>
<proteinExistence type="predicted"/>
<evidence type="ECO:0000256" key="1">
    <source>
        <dbReference type="ARBA" id="ARBA00022485"/>
    </source>
</evidence>
<feature type="domain" description="Molybdopterin dinucleotide-binding" evidence="5">
    <location>
        <begin position="572"/>
        <end position="640"/>
    </location>
</feature>
<dbReference type="SUPFAM" id="SSF50692">
    <property type="entry name" value="ADC-like"/>
    <property type="match status" value="1"/>
</dbReference>
<dbReference type="InterPro" id="IPR006657">
    <property type="entry name" value="MoPterin_dinucl-bd_dom"/>
</dbReference>
<keyword evidence="3" id="KW-0732">Signal</keyword>
<accession>A0A6I5ZVI2</accession>
<organism evidence="6 7">
    <name type="scientific">Neomoorella glycerini</name>
    <dbReference type="NCBI Taxonomy" id="55779"/>
    <lineage>
        <taxon>Bacteria</taxon>
        <taxon>Bacillati</taxon>
        <taxon>Bacillota</taxon>
        <taxon>Clostridia</taxon>
        <taxon>Neomoorellales</taxon>
        <taxon>Neomoorellaceae</taxon>
        <taxon>Neomoorella</taxon>
    </lineage>
</organism>
<gene>
    <name evidence="6" type="primary">ttrA_3</name>
    <name evidence="6" type="ORF">MGLY_34450</name>
</gene>
<dbReference type="SUPFAM" id="SSF53706">
    <property type="entry name" value="Formate dehydrogenase/DMSO reductase, domains 1-3"/>
    <property type="match status" value="1"/>
</dbReference>
<reference evidence="6 7" key="1">
    <citation type="submission" date="2019-11" db="EMBL/GenBank/DDBJ databases">
        <title>Genome sequence of Moorella glycerini DSM11254.</title>
        <authorList>
            <person name="Poehlein A."/>
            <person name="Boeer T."/>
            <person name="Daniel R."/>
        </authorList>
    </citation>
    <scope>NUCLEOTIDE SEQUENCE [LARGE SCALE GENOMIC DNA]</scope>
    <source>
        <strain evidence="6 7">DSM 11254</strain>
    </source>
</reference>